<evidence type="ECO:0000256" key="1">
    <source>
        <dbReference type="SAM" id="MobiDB-lite"/>
    </source>
</evidence>
<comment type="caution">
    <text evidence="2">The sequence shown here is derived from an EMBL/GenBank/DDBJ whole genome shotgun (WGS) entry which is preliminary data.</text>
</comment>
<sequence length="115" mass="12000">MGIQNPNSINPLPVNNQAGVNQGTANLITNHPKPGTEPSTGATGIYPTSAPTTRPSTGVARDALTIAPTISLNTKVEIHKEMEAKVYDVALCSKNVEIARAQQALAINTAVKVDV</sequence>
<keyword evidence="3" id="KW-1185">Reference proteome</keyword>
<dbReference type="AlphaFoldDB" id="A0AAN9J3R7"/>
<evidence type="ECO:0000313" key="3">
    <source>
        <dbReference type="Proteomes" id="UP001372338"/>
    </source>
</evidence>
<dbReference type="EMBL" id="JAYWIO010000001">
    <property type="protein sequence ID" value="KAK7290334.1"/>
    <property type="molecule type" value="Genomic_DNA"/>
</dbReference>
<name>A0AAN9J3R7_CROPI</name>
<evidence type="ECO:0000313" key="2">
    <source>
        <dbReference type="EMBL" id="KAK7290334.1"/>
    </source>
</evidence>
<reference evidence="2 3" key="1">
    <citation type="submission" date="2024-01" db="EMBL/GenBank/DDBJ databases">
        <title>The genomes of 5 underutilized Papilionoideae crops provide insights into root nodulation and disease resistanc.</title>
        <authorList>
            <person name="Yuan L."/>
        </authorList>
    </citation>
    <scope>NUCLEOTIDE SEQUENCE [LARGE SCALE GENOMIC DNA]</scope>
    <source>
        <strain evidence="2">ZHUSHIDOU_FW_LH</strain>
        <tissue evidence="2">Leaf</tissue>
    </source>
</reference>
<gene>
    <name evidence="2" type="ORF">RIF29_04666</name>
</gene>
<organism evidence="2 3">
    <name type="scientific">Crotalaria pallida</name>
    <name type="common">Smooth rattlebox</name>
    <name type="synonym">Crotalaria striata</name>
    <dbReference type="NCBI Taxonomy" id="3830"/>
    <lineage>
        <taxon>Eukaryota</taxon>
        <taxon>Viridiplantae</taxon>
        <taxon>Streptophyta</taxon>
        <taxon>Embryophyta</taxon>
        <taxon>Tracheophyta</taxon>
        <taxon>Spermatophyta</taxon>
        <taxon>Magnoliopsida</taxon>
        <taxon>eudicotyledons</taxon>
        <taxon>Gunneridae</taxon>
        <taxon>Pentapetalae</taxon>
        <taxon>rosids</taxon>
        <taxon>fabids</taxon>
        <taxon>Fabales</taxon>
        <taxon>Fabaceae</taxon>
        <taxon>Papilionoideae</taxon>
        <taxon>50 kb inversion clade</taxon>
        <taxon>genistoids sensu lato</taxon>
        <taxon>core genistoids</taxon>
        <taxon>Crotalarieae</taxon>
        <taxon>Crotalaria</taxon>
    </lineage>
</organism>
<feature type="compositionally biased region" description="Polar residues" evidence="1">
    <location>
        <begin position="1"/>
        <end position="29"/>
    </location>
</feature>
<feature type="region of interest" description="Disordered" evidence="1">
    <location>
        <begin position="1"/>
        <end position="57"/>
    </location>
</feature>
<dbReference type="Proteomes" id="UP001372338">
    <property type="component" value="Unassembled WGS sequence"/>
</dbReference>
<accession>A0AAN9J3R7</accession>
<proteinExistence type="predicted"/>
<protein>
    <submittedName>
        <fullName evidence="2">Uncharacterized protein</fullName>
    </submittedName>
</protein>